<proteinExistence type="predicted"/>
<keyword evidence="2" id="KW-1185">Reference proteome</keyword>
<dbReference type="Gene3D" id="3.30.70.2400">
    <property type="entry name" value="Uncharacterised protein PF13773, DUF4170"/>
    <property type="match status" value="1"/>
</dbReference>
<dbReference type="Pfam" id="PF13773">
    <property type="entry name" value="DUF4170"/>
    <property type="match status" value="1"/>
</dbReference>
<dbReference type="Proteomes" id="UP001056576">
    <property type="component" value="Segment"/>
</dbReference>
<dbReference type="EMBL" id="ON529857">
    <property type="protein sequence ID" value="USN15507.1"/>
    <property type="molecule type" value="Genomic_DNA"/>
</dbReference>
<evidence type="ECO:0000313" key="1">
    <source>
        <dbReference type="EMBL" id="USN15507.1"/>
    </source>
</evidence>
<name>A0A9E7SMV6_9CAUD</name>
<accession>A0A9E7SMV6</accession>
<organism evidence="1 2">
    <name type="scientific">Brevundimonas phage vB_BpoS-Kikimora</name>
    <dbReference type="NCBI Taxonomy" id="2948601"/>
    <lineage>
        <taxon>Viruses</taxon>
        <taxon>Duplodnaviria</taxon>
        <taxon>Heunggongvirae</taxon>
        <taxon>Uroviricota</taxon>
        <taxon>Caudoviricetes</taxon>
        <taxon>Jeanschmidtviridae</taxon>
        <taxon>Kikimoravirus</taxon>
        <taxon>Kikimoravirus kikimora</taxon>
    </lineage>
</organism>
<protein>
    <submittedName>
        <fullName evidence="1">Metallo-dependent phosphatase-like protein</fullName>
    </submittedName>
</protein>
<reference evidence="1 2" key="1">
    <citation type="submission" date="2022-05" db="EMBL/GenBank/DDBJ databases">
        <authorList>
            <person name="Friedrich I."/>
            <person name="Poehlein A."/>
            <person name="Schneider D."/>
            <person name="Hertel R."/>
            <person name="Daniel R."/>
        </authorList>
    </citation>
    <scope>NUCLEOTIDE SEQUENCE [LARGE SCALE GENOMIC DNA]</scope>
</reference>
<evidence type="ECO:0000313" key="2">
    <source>
        <dbReference type="Proteomes" id="UP001056576"/>
    </source>
</evidence>
<sequence>MCVCGYSVYGGEMADLAVTDPARDKATFHAAFRNPEAVVVRGVFPTWEAARDEWKAASWQNVDNALMRFFIRPITADDLPPVAAPDHFTFAPYAAHPGEA</sequence>
<dbReference type="InterPro" id="IPR025226">
    <property type="entry name" value="DUF4170"/>
</dbReference>
<gene>
    <name evidence="1" type="ORF">KIKIMORA_03710</name>
</gene>